<gene>
    <name evidence="3" type="ORF">J2751_002234</name>
</gene>
<dbReference type="OrthoDB" id="271213at2157"/>
<dbReference type="Pfam" id="PF00582">
    <property type="entry name" value="Usp"/>
    <property type="match status" value="1"/>
</dbReference>
<dbReference type="AlphaFoldDB" id="A0A8T4GJK8"/>
<evidence type="ECO:0000259" key="2">
    <source>
        <dbReference type="Pfam" id="PF00582"/>
    </source>
</evidence>
<proteinExistence type="inferred from homology"/>
<reference evidence="3" key="1">
    <citation type="submission" date="2021-03" db="EMBL/GenBank/DDBJ databases">
        <title>Genomic Encyclopedia of Type Strains, Phase IV (KMG-IV): sequencing the most valuable type-strain genomes for metagenomic binning, comparative biology and taxonomic classification.</title>
        <authorList>
            <person name="Goeker M."/>
        </authorList>
    </citation>
    <scope>NUCLEOTIDE SEQUENCE</scope>
    <source>
        <strain evidence="3">DSM 23564</strain>
    </source>
</reference>
<comment type="similarity">
    <text evidence="1">Belongs to the universal stress protein A family.</text>
</comment>
<evidence type="ECO:0000313" key="4">
    <source>
        <dbReference type="Proteomes" id="UP000823588"/>
    </source>
</evidence>
<dbReference type="Proteomes" id="UP000823588">
    <property type="component" value="Unassembled WGS sequence"/>
</dbReference>
<dbReference type="PANTHER" id="PTHR46268">
    <property type="entry name" value="STRESS RESPONSE PROTEIN NHAX"/>
    <property type="match status" value="1"/>
</dbReference>
<dbReference type="InterPro" id="IPR006016">
    <property type="entry name" value="UspA"/>
</dbReference>
<evidence type="ECO:0000256" key="1">
    <source>
        <dbReference type="ARBA" id="ARBA00008791"/>
    </source>
</evidence>
<dbReference type="Gene3D" id="3.40.50.620">
    <property type="entry name" value="HUPs"/>
    <property type="match status" value="1"/>
</dbReference>
<evidence type="ECO:0000313" key="3">
    <source>
        <dbReference type="EMBL" id="MBP1923195.1"/>
    </source>
</evidence>
<organism evidence="3 4">
    <name type="scientific">Halorubrum alkaliphilum</name>
    <dbReference type="NCBI Taxonomy" id="261290"/>
    <lineage>
        <taxon>Archaea</taxon>
        <taxon>Methanobacteriati</taxon>
        <taxon>Methanobacteriota</taxon>
        <taxon>Stenosarchaea group</taxon>
        <taxon>Halobacteria</taxon>
        <taxon>Halobacteriales</taxon>
        <taxon>Haloferacaceae</taxon>
        <taxon>Halorubrum</taxon>
    </lineage>
</organism>
<dbReference type="SUPFAM" id="SSF52402">
    <property type="entry name" value="Adenine nucleotide alpha hydrolases-like"/>
    <property type="match status" value="1"/>
</dbReference>
<dbReference type="InterPro" id="IPR014729">
    <property type="entry name" value="Rossmann-like_a/b/a_fold"/>
</dbReference>
<dbReference type="CDD" id="cd00293">
    <property type="entry name" value="USP-like"/>
    <property type="match status" value="1"/>
</dbReference>
<dbReference type="InterPro" id="IPR006015">
    <property type="entry name" value="Universal_stress_UspA"/>
</dbReference>
<comment type="caution">
    <text evidence="3">The sequence shown here is derived from an EMBL/GenBank/DDBJ whole genome shotgun (WGS) entry which is preliminary data.</text>
</comment>
<dbReference type="RefSeq" id="WP_209485973.1">
    <property type="nucleotide sequence ID" value="NZ_JAGGKQ010000017.1"/>
</dbReference>
<dbReference type="PANTHER" id="PTHR46268:SF6">
    <property type="entry name" value="UNIVERSAL STRESS PROTEIN UP12"/>
    <property type="match status" value="1"/>
</dbReference>
<accession>A0A8T4GJK8</accession>
<keyword evidence="4" id="KW-1185">Reference proteome</keyword>
<sequence length="147" mass="15393">MTAPDHVLVPLDGSPLANEALTHALATFDRRVTVLNVVTPLDAGMIEGGVLEPDDERVAAARERTERLVEQARDRAAAEGRTVDTAIETGDPADAILEYVDDHDVDHVVMGGHGGDAGSIARRLLGTVATAVVGGADVTVTVVRHDD</sequence>
<protein>
    <submittedName>
        <fullName evidence="3">Nucleotide-binding universal stress UspA family protein</fullName>
    </submittedName>
</protein>
<dbReference type="EMBL" id="JAGGKQ010000017">
    <property type="protein sequence ID" value="MBP1923195.1"/>
    <property type="molecule type" value="Genomic_DNA"/>
</dbReference>
<feature type="domain" description="UspA" evidence="2">
    <location>
        <begin position="5"/>
        <end position="144"/>
    </location>
</feature>
<dbReference type="PRINTS" id="PR01438">
    <property type="entry name" value="UNVRSLSTRESS"/>
</dbReference>
<name>A0A8T4GJK8_9EURY</name>